<dbReference type="Gene3D" id="3.40.50.150">
    <property type="entry name" value="Vaccinia Virus protein VP39"/>
    <property type="match status" value="1"/>
</dbReference>
<dbReference type="Pfam" id="PF08003">
    <property type="entry name" value="Methyltransf_9"/>
    <property type="match status" value="1"/>
</dbReference>
<evidence type="ECO:0000313" key="2">
    <source>
        <dbReference type="Proteomes" id="UP000676565"/>
    </source>
</evidence>
<reference evidence="1 2" key="1">
    <citation type="submission" date="2021-04" db="EMBL/GenBank/DDBJ databases">
        <authorList>
            <person name="Ivanova A."/>
        </authorList>
    </citation>
    <scope>NUCLEOTIDE SEQUENCE [LARGE SCALE GENOMIC DNA]</scope>
    <source>
        <strain evidence="1 2">G18</strain>
    </source>
</reference>
<gene>
    <name evidence="1" type="ORF">J8F10_36360</name>
</gene>
<accession>A0ABS5C405</accession>
<proteinExistence type="predicted"/>
<dbReference type="RefSeq" id="WP_210663051.1">
    <property type="nucleotide sequence ID" value="NZ_JAGKQQ010000002.1"/>
</dbReference>
<dbReference type="Proteomes" id="UP000676565">
    <property type="component" value="Unassembled WGS sequence"/>
</dbReference>
<dbReference type="EMBL" id="JAGKQQ010000002">
    <property type="protein sequence ID" value="MBP3960728.1"/>
    <property type="molecule type" value="Genomic_DNA"/>
</dbReference>
<dbReference type="SUPFAM" id="SSF53335">
    <property type="entry name" value="S-adenosyl-L-methionine-dependent methyltransferases"/>
    <property type="match status" value="1"/>
</dbReference>
<protein>
    <submittedName>
        <fullName evidence="1">DUF1698 domain-containing protein</fullName>
    </submittedName>
</protein>
<evidence type="ECO:0000313" key="1">
    <source>
        <dbReference type="EMBL" id="MBP3960728.1"/>
    </source>
</evidence>
<sequence length="305" mass="34378">MDIAAKQAELDAVTWYHEFDFGNGLRTKTHCHQIEQHRHIWKFMESHLATIDFRDKSVLDIGAWDGYWSFFAEKRGARSVLASDDLGQNWSQGRGIHLAKELLGSSIEIDQNQSVYTLGARGQKFDVILFLGVYYHLHDPFHALAQIRHCCHPNTIVVVDGPVATNLEPNEALYDFPNQYCEWLPTVGALQQVLTATYFANTVAGYLEPQAPPPPPLAPPPGRLGWRWRIEMCRAALRGSRPDMVTLLDNVTPEPPPPPPHAHNKRVLLTCTPHEGAGTYHYRPPFGLDAYDPRFRNARGARTAA</sequence>
<dbReference type="InterPro" id="IPR029063">
    <property type="entry name" value="SAM-dependent_MTases_sf"/>
</dbReference>
<comment type="caution">
    <text evidence="1">The sequence shown here is derived from an EMBL/GenBank/DDBJ whole genome shotgun (WGS) entry which is preliminary data.</text>
</comment>
<name>A0ABS5C405_9BACT</name>
<organism evidence="1 2">
    <name type="scientific">Gemmata palustris</name>
    <dbReference type="NCBI Taxonomy" id="2822762"/>
    <lineage>
        <taxon>Bacteria</taxon>
        <taxon>Pseudomonadati</taxon>
        <taxon>Planctomycetota</taxon>
        <taxon>Planctomycetia</taxon>
        <taxon>Gemmatales</taxon>
        <taxon>Gemmataceae</taxon>
        <taxon>Gemmata</taxon>
    </lineage>
</organism>
<dbReference type="CDD" id="cd02440">
    <property type="entry name" value="AdoMet_MTases"/>
    <property type="match status" value="1"/>
</dbReference>
<keyword evidence="2" id="KW-1185">Reference proteome</keyword>
<dbReference type="InterPro" id="IPR027555">
    <property type="entry name" value="Mo5U34_MeTrfas-like"/>
</dbReference>